<dbReference type="InterPro" id="IPR019775">
    <property type="entry name" value="WD40_repeat_CS"/>
</dbReference>
<name>A0ABR2F1U2_9ROSI</name>
<reference evidence="1 2" key="1">
    <citation type="journal article" date="2024" name="G3 (Bethesda)">
        <title>Genome assembly of Hibiscus sabdariffa L. provides insights into metabolisms of medicinal natural products.</title>
        <authorList>
            <person name="Kim T."/>
        </authorList>
    </citation>
    <scope>NUCLEOTIDE SEQUENCE [LARGE SCALE GENOMIC DNA]</scope>
    <source>
        <strain evidence="1">TK-2024</strain>
        <tissue evidence="1">Old leaves</tissue>
    </source>
</reference>
<keyword evidence="2" id="KW-1185">Reference proteome</keyword>
<organism evidence="1 2">
    <name type="scientific">Hibiscus sabdariffa</name>
    <name type="common">roselle</name>
    <dbReference type="NCBI Taxonomy" id="183260"/>
    <lineage>
        <taxon>Eukaryota</taxon>
        <taxon>Viridiplantae</taxon>
        <taxon>Streptophyta</taxon>
        <taxon>Embryophyta</taxon>
        <taxon>Tracheophyta</taxon>
        <taxon>Spermatophyta</taxon>
        <taxon>Magnoliopsida</taxon>
        <taxon>eudicotyledons</taxon>
        <taxon>Gunneridae</taxon>
        <taxon>Pentapetalae</taxon>
        <taxon>rosids</taxon>
        <taxon>malvids</taxon>
        <taxon>Malvales</taxon>
        <taxon>Malvaceae</taxon>
        <taxon>Malvoideae</taxon>
        <taxon>Hibiscus</taxon>
    </lineage>
</organism>
<evidence type="ECO:0000313" key="2">
    <source>
        <dbReference type="Proteomes" id="UP001472677"/>
    </source>
</evidence>
<comment type="caution">
    <text evidence="1">The sequence shown here is derived from an EMBL/GenBank/DDBJ whole genome shotgun (WGS) entry which is preliminary data.</text>
</comment>
<proteinExistence type="predicted"/>
<gene>
    <name evidence="1" type="ORF">V6N12_007454</name>
</gene>
<dbReference type="Gene3D" id="2.130.10.10">
    <property type="entry name" value="YVTN repeat-like/Quinoprotein amine dehydrogenase"/>
    <property type="match status" value="1"/>
</dbReference>
<protein>
    <submittedName>
        <fullName evidence="1">Uncharacterized protein</fullName>
    </submittedName>
</protein>
<evidence type="ECO:0000313" key="1">
    <source>
        <dbReference type="EMBL" id="KAK8568920.1"/>
    </source>
</evidence>
<sequence>MTSRETAVACASSRYMIQDLRNQRFPLHDQEHRRGLRVTSFDTNNEAFITVDNSGRATVRRVDTLEEVCRIHTRRSNVMGCMNLGYALMCAGGVVRVWEIEQGQYLYSMNENIGDVKTMVADDRYVAAVGGDTTIHLWDFGAQ</sequence>
<dbReference type="InterPro" id="IPR036322">
    <property type="entry name" value="WD40_repeat_dom_sf"/>
</dbReference>
<dbReference type="Proteomes" id="UP001472677">
    <property type="component" value="Unassembled WGS sequence"/>
</dbReference>
<dbReference type="SUPFAM" id="SSF50978">
    <property type="entry name" value="WD40 repeat-like"/>
    <property type="match status" value="1"/>
</dbReference>
<dbReference type="InterPro" id="IPR015943">
    <property type="entry name" value="WD40/YVTN_repeat-like_dom_sf"/>
</dbReference>
<dbReference type="PROSITE" id="PS00678">
    <property type="entry name" value="WD_REPEATS_1"/>
    <property type="match status" value="1"/>
</dbReference>
<accession>A0ABR2F1U2</accession>
<dbReference type="EMBL" id="JBBPBM010000009">
    <property type="protein sequence ID" value="KAK8568920.1"/>
    <property type="molecule type" value="Genomic_DNA"/>
</dbReference>